<dbReference type="Proteomes" id="UP001056035">
    <property type="component" value="Chromosome"/>
</dbReference>
<reference evidence="8 9" key="1">
    <citation type="submission" date="2022-06" db="EMBL/GenBank/DDBJ databases">
        <title>Paraconexibacter antarcticus.</title>
        <authorList>
            <person name="Kim C.S."/>
        </authorList>
    </citation>
    <scope>NUCLEOTIDE SEQUENCE [LARGE SCALE GENOMIC DNA]</scope>
    <source>
        <strain evidence="8 9">02-257</strain>
    </source>
</reference>
<feature type="transmembrane region" description="Helical" evidence="6">
    <location>
        <begin position="17"/>
        <end position="39"/>
    </location>
</feature>
<evidence type="ECO:0000256" key="4">
    <source>
        <dbReference type="ARBA" id="ARBA00023157"/>
    </source>
</evidence>
<organism evidence="8 9">
    <name type="scientific">Paraconexibacter antarcticus</name>
    <dbReference type="NCBI Taxonomy" id="2949664"/>
    <lineage>
        <taxon>Bacteria</taxon>
        <taxon>Bacillati</taxon>
        <taxon>Actinomycetota</taxon>
        <taxon>Thermoleophilia</taxon>
        <taxon>Solirubrobacterales</taxon>
        <taxon>Paraconexibacteraceae</taxon>
        <taxon>Paraconexibacter</taxon>
    </lineage>
</organism>
<dbReference type="InterPro" id="IPR013766">
    <property type="entry name" value="Thioredoxin_domain"/>
</dbReference>
<feature type="domain" description="Thioredoxin" evidence="7">
    <location>
        <begin position="70"/>
        <end position="208"/>
    </location>
</feature>
<dbReference type="Gene3D" id="3.40.30.10">
    <property type="entry name" value="Glutaredoxin"/>
    <property type="match status" value="1"/>
</dbReference>
<gene>
    <name evidence="8" type="ORF">NBH00_21985</name>
</gene>
<dbReference type="InterPro" id="IPR000866">
    <property type="entry name" value="AhpC/TSA"/>
</dbReference>
<keyword evidence="9" id="KW-1185">Reference proteome</keyword>
<dbReference type="PANTHER" id="PTHR42852:SF6">
    <property type="entry name" value="THIOL:DISULFIDE INTERCHANGE PROTEIN DSBE"/>
    <property type="match status" value="1"/>
</dbReference>
<evidence type="ECO:0000256" key="3">
    <source>
        <dbReference type="ARBA" id="ARBA00022968"/>
    </source>
</evidence>
<dbReference type="InterPro" id="IPR036249">
    <property type="entry name" value="Thioredoxin-like_sf"/>
</dbReference>
<proteinExistence type="predicted"/>
<keyword evidence="3" id="KW-0735">Signal-anchor</keyword>
<evidence type="ECO:0000256" key="1">
    <source>
        <dbReference type="ARBA" id="ARBA00004196"/>
    </source>
</evidence>
<dbReference type="EMBL" id="CP098502">
    <property type="protein sequence ID" value="UTI63998.1"/>
    <property type="molecule type" value="Genomic_DNA"/>
</dbReference>
<accession>A0ABY5DPN6</accession>
<sequence length="224" mass="24542">MDPDNVEIGTPKRRVRFVVPAVSVGVALALVGLLAYGVLAKSPNTRIDERLAHNQSADAPGYHLKVLRRGTLGPRLQPGVAPALADGWVSPQELRGTPYVFNIWASWCVPCREEAPLLVREWHRARPQGVLFVGLNMQDFGQDAQDFMNHFGVDYLNIRDPSNTTMRRYGATGIPESYFISARGQVVGHVIGVITKAQLRDGIAAAISGRPQTARQGGDRRPAR</sequence>
<keyword evidence="6" id="KW-0812">Transmembrane</keyword>
<keyword evidence="2" id="KW-0201">Cytochrome c-type biogenesis</keyword>
<dbReference type="SUPFAM" id="SSF52833">
    <property type="entry name" value="Thioredoxin-like"/>
    <property type="match status" value="1"/>
</dbReference>
<dbReference type="PANTHER" id="PTHR42852">
    <property type="entry name" value="THIOL:DISULFIDE INTERCHANGE PROTEIN DSBE"/>
    <property type="match status" value="1"/>
</dbReference>
<dbReference type="CDD" id="cd02966">
    <property type="entry name" value="TlpA_like_family"/>
    <property type="match status" value="1"/>
</dbReference>
<keyword evidence="6" id="KW-0472">Membrane</keyword>
<dbReference type="PROSITE" id="PS51352">
    <property type="entry name" value="THIOREDOXIN_2"/>
    <property type="match status" value="1"/>
</dbReference>
<dbReference type="InterPro" id="IPR050553">
    <property type="entry name" value="Thioredoxin_ResA/DsbE_sf"/>
</dbReference>
<evidence type="ECO:0000313" key="8">
    <source>
        <dbReference type="EMBL" id="UTI63998.1"/>
    </source>
</evidence>
<dbReference type="RefSeq" id="WP_254570712.1">
    <property type="nucleotide sequence ID" value="NZ_CP098502.1"/>
</dbReference>
<name>A0ABY5DPN6_9ACTN</name>
<keyword evidence="5" id="KW-0676">Redox-active center</keyword>
<protein>
    <submittedName>
        <fullName evidence="8">TlpA family protein disulfide reductase</fullName>
    </submittedName>
</protein>
<dbReference type="Pfam" id="PF00578">
    <property type="entry name" value="AhpC-TSA"/>
    <property type="match status" value="1"/>
</dbReference>
<evidence type="ECO:0000256" key="2">
    <source>
        <dbReference type="ARBA" id="ARBA00022748"/>
    </source>
</evidence>
<keyword evidence="4" id="KW-1015">Disulfide bond</keyword>
<comment type="subcellular location">
    <subcellularLocation>
        <location evidence="1">Cell envelope</location>
    </subcellularLocation>
</comment>
<evidence type="ECO:0000313" key="9">
    <source>
        <dbReference type="Proteomes" id="UP001056035"/>
    </source>
</evidence>
<evidence type="ECO:0000259" key="7">
    <source>
        <dbReference type="PROSITE" id="PS51352"/>
    </source>
</evidence>
<evidence type="ECO:0000256" key="5">
    <source>
        <dbReference type="ARBA" id="ARBA00023284"/>
    </source>
</evidence>
<keyword evidence="6" id="KW-1133">Transmembrane helix</keyword>
<evidence type="ECO:0000256" key="6">
    <source>
        <dbReference type="SAM" id="Phobius"/>
    </source>
</evidence>